<dbReference type="InterPro" id="IPR029063">
    <property type="entry name" value="SAM-dependent_MTases_sf"/>
</dbReference>
<dbReference type="CDD" id="cd02440">
    <property type="entry name" value="AdoMet_MTases"/>
    <property type="match status" value="1"/>
</dbReference>
<evidence type="ECO:0000313" key="3">
    <source>
        <dbReference type="Proteomes" id="UP000288812"/>
    </source>
</evidence>
<dbReference type="Proteomes" id="UP000288812">
    <property type="component" value="Unassembled WGS sequence"/>
</dbReference>
<feature type="domain" description="Methyltransferase small" evidence="1">
    <location>
        <begin position="27"/>
        <end position="159"/>
    </location>
</feature>
<dbReference type="SUPFAM" id="SSF53335">
    <property type="entry name" value="S-adenosyl-L-methionine-dependent methyltransferases"/>
    <property type="match status" value="1"/>
</dbReference>
<dbReference type="PANTHER" id="PTHR47739">
    <property type="entry name" value="TRNA1(VAL) (ADENINE(37)-N6)-METHYLTRANSFERASE"/>
    <property type="match status" value="1"/>
</dbReference>
<dbReference type="InterPro" id="IPR007848">
    <property type="entry name" value="Small_mtfrase_dom"/>
</dbReference>
<name>A0A437S546_9FIRM</name>
<evidence type="ECO:0000313" key="2">
    <source>
        <dbReference type="EMBL" id="RVU54114.1"/>
    </source>
</evidence>
<gene>
    <name evidence="2" type="ORF">EF514_09015</name>
</gene>
<accession>A0A437S546</accession>
<dbReference type="PANTHER" id="PTHR47739:SF1">
    <property type="entry name" value="TRNA1(VAL) (ADENINE(37)-N6)-METHYLTRANSFERASE"/>
    <property type="match status" value="1"/>
</dbReference>
<dbReference type="InterPro" id="IPR050210">
    <property type="entry name" value="tRNA_Adenine-N(6)_MTase"/>
</dbReference>
<dbReference type="EMBL" id="RLIH01000015">
    <property type="protein sequence ID" value="RVU54114.1"/>
    <property type="molecule type" value="Genomic_DNA"/>
</dbReference>
<evidence type="ECO:0000259" key="1">
    <source>
        <dbReference type="Pfam" id="PF05175"/>
    </source>
</evidence>
<keyword evidence="3" id="KW-1185">Reference proteome</keyword>
<reference evidence="2 3" key="1">
    <citation type="submission" date="2018-11" db="EMBL/GenBank/DDBJ databases">
        <title>Genome sequencing and assembly of Anaerosphaera sp. nov., GS7-6-2.</title>
        <authorList>
            <person name="Rettenmaier R."/>
            <person name="Liebl W."/>
            <person name="Zverlov V."/>
        </authorList>
    </citation>
    <scope>NUCLEOTIDE SEQUENCE [LARGE SCALE GENOMIC DNA]</scope>
    <source>
        <strain evidence="2 3">GS7-6-2</strain>
    </source>
</reference>
<organism evidence="2 3">
    <name type="scientific">Anaerosphaera multitolerans</name>
    <dbReference type="NCBI Taxonomy" id="2487351"/>
    <lineage>
        <taxon>Bacteria</taxon>
        <taxon>Bacillati</taxon>
        <taxon>Bacillota</taxon>
        <taxon>Tissierellia</taxon>
        <taxon>Tissierellales</taxon>
        <taxon>Peptoniphilaceae</taxon>
        <taxon>Anaerosphaera</taxon>
    </lineage>
</organism>
<proteinExistence type="predicted"/>
<dbReference type="RefSeq" id="WP_127725114.1">
    <property type="nucleotide sequence ID" value="NZ_RLIH01000015.1"/>
</dbReference>
<protein>
    <recommendedName>
        <fullName evidence="1">Methyltransferase small domain-containing protein</fullName>
    </recommendedName>
</protein>
<dbReference type="GO" id="GO:0008168">
    <property type="term" value="F:methyltransferase activity"/>
    <property type="evidence" value="ECO:0007669"/>
    <property type="project" value="InterPro"/>
</dbReference>
<dbReference type="Pfam" id="PF05175">
    <property type="entry name" value="MTS"/>
    <property type="match status" value="1"/>
</dbReference>
<dbReference type="Gene3D" id="3.40.50.150">
    <property type="entry name" value="Vaccinia Virus protein VP39"/>
    <property type="match status" value="1"/>
</dbReference>
<dbReference type="AlphaFoldDB" id="A0A437S546"/>
<sequence length="228" mass="26248">MNKDFIPGTGYFIYQDDENFKYTTDSLILSSFSRVRGRCVDLGSGNGLLALRLIDRKGVDSFINVEVNKDSYVHSQLSIKENGLSQKIRGLNIDVKNIKEYIDHQSMDSVIMNPPYFSNSLINEKESITQARHSESLEDFIIAAAHILKNSGRLYMVITVSKLVDVFYMLRKRKIEVKRIRFVKKDFNSKAKVVLIEGIKQGRPNLIVERDFITKSDELIKVYENEEI</sequence>
<comment type="caution">
    <text evidence="2">The sequence shown here is derived from an EMBL/GenBank/DDBJ whole genome shotgun (WGS) entry which is preliminary data.</text>
</comment>
<dbReference type="OrthoDB" id="9777257at2"/>